<dbReference type="EMBL" id="JBHMBW010000019">
    <property type="protein sequence ID" value="MFB9625702.1"/>
    <property type="molecule type" value="Genomic_DNA"/>
</dbReference>
<proteinExistence type="predicted"/>
<dbReference type="InterPro" id="IPR011008">
    <property type="entry name" value="Dimeric_a/b-barrel"/>
</dbReference>
<dbReference type="Proteomes" id="UP001589532">
    <property type="component" value="Unassembled WGS sequence"/>
</dbReference>
<keyword evidence="2" id="KW-0503">Monooxygenase</keyword>
<evidence type="ECO:0000313" key="3">
    <source>
        <dbReference type="Proteomes" id="UP001589532"/>
    </source>
</evidence>
<name>A0ABV5S203_9ACTN</name>
<reference evidence="2 3" key="1">
    <citation type="submission" date="2024-09" db="EMBL/GenBank/DDBJ databases">
        <authorList>
            <person name="Sun Q."/>
            <person name="Mori K."/>
        </authorList>
    </citation>
    <scope>NUCLEOTIDE SEQUENCE [LARGE SCALE GENOMIC DNA]</scope>
    <source>
        <strain evidence="2 3">JCM 3143</strain>
    </source>
</reference>
<evidence type="ECO:0000259" key="1">
    <source>
        <dbReference type="Pfam" id="PF03992"/>
    </source>
</evidence>
<dbReference type="SUPFAM" id="SSF54909">
    <property type="entry name" value="Dimeric alpha+beta barrel"/>
    <property type="match status" value="1"/>
</dbReference>
<dbReference type="Pfam" id="PF03992">
    <property type="entry name" value="ABM"/>
    <property type="match status" value="1"/>
</dbReference>
<feature type="domain" description="ABM" evidence="1">
    <location>
        <begin position="5"/>
        <end position="70"/>
    </location>
</feature>
<comment type="caution">
    <text evidence="2">The sequence shown here is derived from an EMBL/GenBank/DDBJ whole genome shotgun (WGS) entry which is preliminary data.</text>
</comment>
<keyword evidence="2" id="KW-0560">Oxidoreductase</keyword>
<dbReference type="Gene3D" id="3.30.70.100">
    <property type="match status" value="1"/>
</dbReference>
<dbReference type="InterPro" id="IPR007138">
    <property type="entry name" value="ABM_dom"/>
</dbReference>
<gene>
    <name evidence="2" type="ORF">ACFFSA_21685</name>
</gene>
<accession>A0ABV5S203</accession>
<keyword evidence="3" id="KW-1185">Reference proteome</keyword>
<dbReference type="RefSeq" id="WP_344984235.1">
    <property type="nucleotide sequence ID" value="NZ_BAAAXV010000001.1"/>
</dbReference>
<dbReference type="GO" id="GO:0004497">
    <property type="term" value="F:monooxygenase activity"/>
    <property type="evidence" value="ECO:0007669"/>
    <property type="project" value="UniProtKB-KW"/>
</dbReference>
<evidence type="ECO:0000313" key="2">
    <source>
        <dbReference type="EMBL" id="MFB9625702.1"/>
    </source>
</evidence>
<organism evidence="2 3">
    <name type="scientific">Nonomuraea helvata</name>
    <dbReference type="NCBI Taxonomy" id="37484"/>
    <lineage>
        <taxon>Bacteria</taxon>
        <taxon>Bacillati</taxon>
        <taxon>Actinomycetota</taxon>
        <taxon>Actinomycetes</taxon>
        <taxon>Streptosporangiales</taxon>
        <taxon>Streptosporangiaceae</taxon>
        <taxon>Nonomuraea</taxon>
    </lineage>
</organism>
<sequence>MSEPLVLINLFSMPAEMVDGFVGQWEAGIAAAKDAPGFRGTRLHRSLDPDATYPVINIARWDSVEDWQAAFDKYFAGPSRREDAGQSGGQAGGWNAVSAHPALYTVVHVTPDPRPTTSGTQS</sequence>
<protein>
    <submittedName>
        <fullName evidence="2">Antibiotic biosynthesis monooxygenase family protein</fullName>
    </submittedName>
</protein>